<protein>
    <submittedName>
        <fullName evidence="1">DNA polymerase III subunit delta</fullName>
        <ecNumber evidence="1">2.7.7.7</ecNumber>
    </submittedName>
</protein>
<name>A0ABT6F7E3_9BACT</name>
<dbReference type="SUPFAM" id="SSF52540">
    <property type="entry name" value="P-loop containing nucleoside triphosphate hydrolases"/>
    <property type="match status" value="1"/>
</dbReference>
<dbReference type="EMBL" id="JARRAG010000001">
    <property type="protein sequence ID" value="MDG3003496.1"/>
    <property type="molecule type" value="Genomic_DNA"/>
</dbReference>
<reference evidence="1 2" key="1">
    <citation type="submission" date="2023-03" db="EMBL/GenBank/DDBJ databases">
        <title>Paludisphaera mucosa sp. nov. a novel planctomycete from northern fen.</title>
        <authorList>
            <person name="Ivanova A."/>
        </authorList>
    </citation>
    <scope>NUCLEOTIDE SEQUENCE [LARGE SCALE GENOMIC DNA]</scope>
    <source>
        <strain evidence="1 2">Pla2</strain>
    </source>
</reference>
<dbReference type="GO" id="GO:0003887">
    <property type="term" value="F:DNA-directed DNA polymerase activity"/>
    <property type="evidence" value="ECO:0007669"/>
    <property type="project" value="UniProtKB-EC"/>
</dbReference>
<dbReference type="PANTHER" id="PTHR11669:SF8">
    <property type="entry name" value="DNA POLYMERASE III SUBUNIT DELTA"/>
    <property type="match status" value="1"/>
</dbReference>
<gene>
    <name evidence="1" type="primary">holB</name>
    <name evidence="1" type="ORF">PZE19_06940</name>
</gene>
<sequence>MPWRSVRGHDRVVDTLRSGVRSGRFPHAFLFVGPEGVGKRTFALTLAQALLCETRPEADLEPCGVCPGCIQVEGGTHPDLIVAGRPEDKQELPIKIIRDLCDEFGLKPARGPRKVAVVDDVDSMNDEAANAFLKTLEEPPPGAVLILIGTSPEQQLETVVSRCQVVRFEPLAAEELASLLLEKGVASEPAEALKLAMLADGSVGRAVGLADPDLGRYRRDLIDGLAGERGFDPAEHVRLLDAFAKQAGKESGAQRRRVRLMVWEMARLFRGVLWQTAGLEPPSPDPEDRRAIARLAERLEPEDVFVLADRAMEADFHLQRNLYMSLVLESLFHDLAKVINPKARS</sequence>
<keyword evidence="2" id="KW-1185">Reference proteome</keyword>
<dbReference type="EC" id="2.7.7.7" evidence="1"/>
<organism evidence="1 2">
    <name type="scientific">Paludisphaera mucosa</name>
    <dbReference type="NCBI Taxonomy" id="3030827"/>
    <lineage>
        <taxon>Bacteria</taxon>
        <taxon>Pseudomonadati</taxon>
        <taxon>Planctomycetota</taxon>
        <taxon>Planctomycetia</taxon>
        <taxon>Isosphaerales</taxon>
        <taxon>Isosphaeraceae</taxon>
        <taxon>Paludisphaera</taxon>
    </lineage>
</organism>
<comment type="caution">
    <text evidence="1">The sequence shown here is derived from an EMBL/GenBank/DDBJ whole genome shotgun (WGS) entry which is preliminary data.</text>
</comment>
<evidence type="ECO:0000313" key="2">
    <source>
        <dbReference type="Proteomes" id="UP001216907"/>
    </source>
</evidence>
<keyword evidence="1" id="KW-0548">Nucleotidyltransferase</keyword>
<evidence type="ECO:0000313" key="1">
    <source>
        <dbReference type="EMBL" id="MDG3003496.1"/>
    </source>
</evidence>
<dbReference type="Gene3D" id="3.40.50.300">
    <property type="entry name" value="P-loop containing nucleotide triphosphate hydrolases"/>
    <property type="match status" value="1"/>
</dbReference>
<dbReference type="InterPro" id="IPR004622">
    <property type="entry name" value="DNA_pol_HolB"/>
</dbReference>
<dbReference type="Proteomes" id="UP001216907">
    <property type="component" value="Unassembled WGS sequence"/>
</dbReference>
<dbReference type="NCBIfam" id="TIGR00678">
    <property type="entry name" value="holB"/>
    <property type="match status" value="1"/>
</dbReference>
<accession>A0ABT6F7E3</accession>
<dbReference type="InterPro" id="IPR027417">
    <property type="entry name" value="P-loop_NTPase"/>
</dbReference>
<dbReference type="RefSeq" id="WP_277859846.1">
    <property type="nucleotide sequence ID" value="NZ_JARRAG010000001.1"/>
</dbReference>
<proteinExistence type="predicted"/>
<dbReference type="InterPro" id="IPR050238">
    <property type="entry name" value="DNA_Rep/Repair_Clamp_Loader"/>
</dbReference>
<keyword evidence="1" id="KW-0808">Transferase</keyword>
<dbReference type="Pfam" id="PF13177">
    <property type="entry name" value="DNA_pol3_delta2"/>
    <property type="match status" value="1"/>
</dbReference>
<dbReference type="PANTHER" id="PTHR11669">
    <property type="entry name" value="REPLICATION FACTOR C / DNA POLYMERASE III GAMMA-TAU SUBUNIT"/>
    <property type="match status" value="1"/>
</dbReference>